<accession>A0A0F3GUN9</accession>
<comment type="caution">
    <text evidence="1">The sequence shown here is derived from an EMBL/GenBank/DDBJ whole genome shotgun (WGS) entry which is preliminary data.</text>
</comment>
<name>A0A0F3GUN9_9BACT</name>
<protein>
    <submittedName>
        <fullName evidence="1">Tellurium resistance protein terA</fullName>
    </submittedName>
</protein>
<dbReference type="AlphaFoldDB" id="A0A0F3GUN9"/>
<evidence type="ECO:0000313" key="1">
    <source>
        <dbReference type="EMBL" id="KJU85586.1"/>
    </source>
</evidence>
<proteinExistence type="predicted"/>
<dbReference type="Gene3D" id="2.60.60.30">
    <property type="entry name" value="sav2460 like domains"/>
    <property type="match status" value="1"/>
</dbReference>
<organism evidence="1 2">
    <name type="scientific">Candidatus Magnetobacterium bavaricum</name>
    <dbReference type="NCBI Taxonomy" id="29290"/>
    <lineage>
        <taxon>Bacteria</taxon>
        <taxon>Pseudomonadati</taxon>
        <taxon>Nitrospirota</taxon>
        <taxon>Thermodesulfovibrionia</taxon>
        <taxon>Thermodesulfovibrionales</taxon>
        <taxon>Candidatus Magnetobacteriaceae</taxon>
        <taxon>Candidatus Magnetobacterium</taxon>
    </lineage>
</organism>
<gene>
    <name evidence="1" type="ORF">MBAV_002222</name>
</gene>
<reference evidence="1 2" key="1">
    <citation type="submission" date="2015-02" db="EMBL/GenBank/DDBJ databases">
        <title>Single-cell genomics of uncultivated deep-branching MTB reveals a conserved set of magnetosome genes.</title>
        <authorList>
            <person name="Kolinko S."/>
            <person name="Richter M."/>
            <person name="Glockner F.O."/>
            <person name="Brachmann A."/>
            <person name="Schuler D."/>
        </authorList>
    </citation>
    <scope>NUCLEOTIDE SEQUENCE [LARGE SCALE GENOMIC DNA]</scope>
    <source>
        <strain evidence="1">TM-1</strain>
    </source>
</reference>
<dbReference type="EMBL" id="LACI01000957">
    <property type="protein sequence ID" value="KJU85586.1"/>
    <property type="molecule type" value="Genomic_DNA"/>
</dbReference>
<keyword evidence="2" id="KW-1185">Reference proteome</keyword>
<evidence type="ECO:0000313" key="2">
    <source>
        <dbReference type="Proteomes" id="UP000033423"/>
    </source>
</evidence>
<sequence length="215" mass="23721">MGRCLEVVKNYESGTHGFQYHKRIRRIVMAELKAKISLKSKGDEAYIPIKQLMVTLKWSANVDLDLMVFYKTKDGRTGGIFTDQLGGSLGTLNEFPFIQHTGDEGVGGAGGDKQETLRIAKLDEIAEIYIITLNYTDASQRLESAFSKYDGGIVIMDDKGESFSVHLNSPDKGTVALIAKIDNTNPMGPKLINENRIMDLETFVSTIPAGNLLTK</sequence>
<dbReference type="Proteomes" id="UP000033423">
    <property type="component" value="Unassembled WGS sequence"/>
</dbReference>